<dbReference type="AlphaFoldDB" id="A0A0F7JR00"/>
<evidence type="ECO:0008006" key="4">
    <source>
        <dbReference type="Google" id="ProtNLM"/>
    </source>
</evidence>
<evidence type="ECO:0000313" key="3">
    <source>
        <dbReference type="Proteomes" id="UP000034024"/>
    </source>
</evidence>
<organism evidence="2 3">
    <name type="scientific">Deinococcus soli</name>
    <name type="common">ex Cha et al. 2016</name>
    <dbReference type="NCBI Taxonomy" id="1309411"/>
    <lineage>
        <taxon>Bacteria</taxon>
        <taxon>Thermotogati</taxon>
        <taxon>Deinococcota</taxon>
        <taxon>Deinococci</taxon>
        <taxon>Deinococcales</taxon>
        <taxon>Deinococcaceae</taxon>
        <taxon>Deinococcus</taxon>
    </lineage>
</organism>
<name>A0A0F7JR00_9DEIO</name>
<feature type="signal peptide" evidence="1">
    <location>
        <begin position="1"/>
        <end position="20"/>
    </location>
</feature>
<reference evidence="2 3" key="1">
    <citation type="submission" date="2015-01" db="EMBL/GenBank/DDBJ databases">
        <title>Deinococcus soli/N5/whole genome sequencing.</title>
        <authorList>
            <person name="Kim M.K."/>
            <person name="Srinivasan S."/>
            <person name="Lee J.-J."/>
        </authorList>
    </citation>
    <scope>NUCLEOTIDE SEQUENCE [LARGE SCALE GENOMIC DNA]</scope>
    <source>
        <strain evidence="2 3">N5</strain>
    </source>
</reference>
<dbReference type="KEGG" id="dch:SY84_09000"/>
<dbReference type="OrthoDB" id="72368at2"/>
<dbReference type="Proteomes" id="UP000034024">
    <property type="component" value="Chromosome"/>
</dbReference>
<protein>
    <recommendedName>
        <fullName evidence="4">CHRD domain-containing protein</fullName>
    </recommendedName>
</protein>
<feature type="chain" id="PRO_5002517650" description="CHRD domain-containing protein" evidence="1">
    <location>
        <begin position="21"/>
        <end position="136"/>
    </location>
</feature>
<proteinExistence type="predicted"/>
<dbReference type="EMBL" id="CP011389">
    <property type="protein sequence ID" value="AKH17168.1"/>
    <property type="molecule type" value="Genomic_DNA"/>
</dbReference>
<sequence length="136" mass="14386">MRRFLTALLTLLTLSTPAAALQLIVWDRDLSTKLGDGESSGGKVTVRLAGDYSGPVVVLFAQSDEERARNAFPGLKSRYAGSLVNGQLNILAEDRGAAQSITKFLGAYRVTATVQVASAALSLPGLRKATPPAQNR</sequence>
<dbReference type="PATRIC" id="fig|1309411.5.peg.1836"/>
<dbReference type="RefSeq" id="WP_046843738.1">
    <property type="nucleotide sequence ID" value="NZ_CP011389.1"/>
</dbReference>
<keyword evidence="3" id="KW-1185">Reference proteome</keyword>
<gene>
    <name evidence="2" type="ORF">SY84_09000</name>
</gene>
<keyword evidence="1" id="KW-0732">Signal</keyword>
<evidence type="ECO:0000256" key="1">
    <source>
        <dbReference type="SAM" id="SignalP"/>
    </source>
</evidence>
<evidence type="ECO:0000313" key="2">
    <source>
        <dbReference type="EMBL" id="AKH17168.1"/>
    </source>
</evidence>
<accession>A0A0F7JR00</accession>